<keyword evidence="2" id="KW-0614">Plasmid</keyword>
<dbReference type="AlphaFoldDB" id="F8JL81"/>
<dbReference type="EMBL" id="CP003229">
    <property type="protein sequence ID" value="AEW98336.1"/>
    <property type="molecule type" value="Genomic_DNA"/>
</dbReference>
<keyword evidence="3" id="KW-1185">Reference proteome</keyword>
<reference evidence="3" key="1">
    <citation type="submission" date="2011-12" db="EMBL/GenBank/DDBJ databases">
        <title>Complete genome sequence of Streptomyces cattleya strain DSM 46488.</title>
        <authorList>
            <person name="Ou H.-Y."/>
            <person name="Li P."/>
            <person name="Zhao C."/>
            <person name="O'Hagan D."/>
            <person name="Deng Z."/>
        </authorList>
    </citation>
    <scope>NUCLEOTIDE SEQUENCE [LARGE SCALE GENOMIC DNA]</scope>
    <source>
        <strain evidence="3">ATCC 35852 / DSM 46488 / JCM 4925 / NBRC 14057 / NRRL 8057</strain>
        <plasmid evidence="3">Plasmid pSCATT</plasmid>
    </source>
</reference>
<geneLocation type="plasmid" evidence="2 3">
    <name>pSCATT</name>
</geneLocation>
<proteinExistence type="predicted"/>
<dbReference type="RefSeq" id="WP_014152029.1">
    <property type="nucleotide sequence ID" value="NC_016113.1"/>
</dbReference>
<name>F8JL81_STREN</name>
<dbReference type="HOGENOM" id="CLU_057517_1_0_11"/>
<dbReference type="OrthoDB" id="4800194at2"/>
<dbReference type="PATRIC" id="fig|1003195.11.peg.1535"/>
<feature type="region of interest" description="Disordered" evidence="1">
    <location>
        <begin position="174"/>
        <end position="213"/>
    </location>
</feature>
<accession>F8JL81</accession>
<accession>G8XEF4</accession>
<organism evidence="2 3">
    <name type="scientific">Streptantibioticus cattleyicolor (strain ATCC 35852 / DSM 46488 / JCM 4925 / NBRC 14057 / NRRL 8057)</name>
    <name type="common">Streptomyces cattleya</name>
    <dbReference type="NCBI Taxonomy" id="1003195"/>
    <lineage>
        <taxon>Bacteria</taxon>
        <taxon>Bacillati</taxon>
        <taxon>Actinomycetota</taxon>
        <taxon>Actinomycetes</taxon>
        <taxon>Kitasatosporales</taxon>
        <taxon>Streptomycetaceae</taxon>
        <taxon>Streptantibioticus</taxon>
    </lineage>
</organism>
<sequence>MREARTGGHDTFRPRGAKALRTAGVTAVLIAVLGGCAARTAVPGPPPSGVPTPPAATPVSRLHLPIEVYLLPPAVSAVYDRVRGGLIHDCMHAFGLAYPAPPRTAPTPDELAAYTVTYRRYGITDPASVRVWGYRVPRPAHPATDPAAGVRLADLTPAARRVLLGVDPGTGAVVTREGGRTVPSHGCVGDADRRLGGGDTTSPQGPQSGPGGLVATIKQDSFQASRTDPRVTRVFTAWSACMRAAGYHVTDPLRAAAGLPAPRDGHPGHAEIAQATADVTCKTRTDLVGVWFAVESDYQNTAIHAHAAALDRVRADLDREAAALRELAPRYTG</sequence>
<evidence type="ECO:0000256" key="1">
    <source>
        <dbReference type="SAM" id="MobiDB-lite"/>
    </source>
</evidence>
<dbReference type="Proteomes" id="UP000007842">
    <property type="component" value="Plasmid pSCATT"/>
</dbReference>
<evidence type="ECO:0000313" key="2">
    <source>
        <dbReference type="EMBL" id="AEW98336.1"/>
    </source>
</evidence>
<evidence type="ECO:0000313" key="3">
    <source>
        <dbReference type="Proteomes" id="UP000007842"/>
    </source>
</evidence>
<dbReference type="KEGG" id="scy:SCATT_p01430"/>
<dbReference type="KEGG" id="sct:SCAT_p1582"/>
<protein>
    <submittedName>
        <fullName evidence="2">Uncharacterized protein</fullName>
    </submittedName>
</protein>
<gene>
    <name evidence="2" type="ordered locus">SCATT_p01430</name>
</gene>